<dbReference type="RefSeq" id="WP_138150886.1">
    <property type="nucleotide sequence ID" value="NZ_VANU01000001.1"/>
</dbReference>
<evidence type="ECO:0000256" key="7">
    <source>
        <dbReference type="ARBA" id="ARBA00023136"/>
    </source>
</evidence>
<keyword evidence="10" id="KW-1185">Reference proteome</keyword>
<keyword evidence="5 8" id="KW-0812">Transmembrane</keyword>
<dbReference type="Pfam" id="PF01925">
    <property type="entry name" value="TauE"/>
    <property type="match status" value="1"/>
</dbReference>
<gene>
    <name evidence="9" type="ORF">FDK22_00875</name>
</gene>
<dbReference type="InterPro" id="IPR052017">
    <property type="entry name" value="TSUP"/>
</dbReference>
<dbReference type="GO" id="GO:0005886">
    <property type="term" value="C:plasma membrane"/>
    <property type="evidence" value="ECO:0007669"/>
    <property type="project" value="UniProtKB-SubCell"/>
</dbReference>
<evidence type="ECO:0000313" key="9">
    <source>
        <dbReference type="EMBL" id="TLP40596.1"/>
    </source>
</evidence>
<evidence type="ECO:0000256" key="4">
    <source>
        <dbReference type="ARBA" id="ARBA00022475"/>
    </source>
</evidence>
<evidence type="ECO:0000256" key="3">
    <source>
        <dbReference type="ARBA" id="ARBA00022448"/>
    </source>
</evidence>
<organism evidence="9 10">
    <name type="scientific">Arcobacter arenosus</name>
    <dbReference type="NCBI Taxonomy" id="2576037"/>
    <lineage>
        <taxon>Bacteria</taxon>
        <taxon>Pseudomonadati</taxon>
        <taxon>Campylobacterota</taxon>
        <taxon>Epsilonproteobacteria</taxon>
        <taxon>Campylobacterales</taxon>
        <taxon>Arcobacteraceae</taxon>
        <taxon>Arcobacter</taxon>
    </lineage>
</organism>
<dbReference type="OrthoDB" id="554695at2"/>
<feature type="transmembrane region" description="Helical" evidence="8">
    <location>
        <begin position="12"/>
        <end position="36"/>
    </location>
</feature>
<name>A0A5R8Y3F7_9BACT</name>
<dbReference type="EMBL" id="VANU01000001">
    <property type="protein sequence ID" value="TLP40596.1"/>
    <property type="molecule type" value="Genomic_DNA"/>
</dbReference>
<evidence type="ECO:0000256" key="1">
    <source>
        <dbReference type="ARBA" id="ARBA00004651"/>
    </source>
</evidence>
<evidence type="ECO:0000256" key="5">
    <source>
        <dbReference type="ARBA" id="ARBA00022692"/>
    </source>
</evidence>
<accession>A0A5R8Y3F7</accession>
<dbReference type="PANTHER" id="PTHR30269">
    <property type="entry name" value="TRANSMEMBRANE PROTEIN YFCA"/>
    <property type="match status" value="1"/>
</dbReference>
<reference evidence="9 10" key="1">
    <citation type="submission" date="2019-05" db="EMBL/GenBank/DDBJ databases">
        <title>Arcobacter sp. nov., isolated from sea sediment.</title>
        <authorList>
            <person name="Kim W."/>
        </authorList>
    </citation>
    <scope>NUCLEOTIDE SEQUENCE [LARGE SCALE GENOMIC DNA]</scope>
    <source>
        <strain evidence="9 10">CAU 1517</strain>
    </source>
</reference>
<evidence type="ECO:0000256" key="8">
    <source>
        <dbReference type="RuleBase" id="RU363041"/>
    </source>
</evidence>
<feature type="transmembrane region" description="Helical" evidence="8">
    <location>
        <begin position="237"/>
        <end position="255"/>
    </location>
</feature>
<comment type="similarity">
    <text evidence="2 8">Belongs to the 4-toluene sulfonate uptake permease (TSUP) (TC 2.A.102) family.</text>
</comment>
<keyword evidence="6 8" id="KW-1133">Transmembrane helix</keyword>
<feature type="transmembrane region" description="Helical" evidence="8">
    <location>
        <begin position="106"/>
        <end position="123"/>
    </location>
</feature>
<comment type="caution">
    <text evidence="9">The sequence shown here is derived from an EMBL/GenBank/DDBJ whole genome shotgun (WGS) entry which is preliminary data.</text>
</comment>
<dbReference type="InterPro" id="IPR002781">
    <property type="entry name" value="TM_pro_TauE-like"/>
</dbReference>
<comment type="subcellular location">
    <subcellularLocation>
        <location evidence="1 8">Cell membrane</location>
        <topology evidence="1 8">Multi-pass membrane protein</topology>
    </subcellularLocation>
</comment>
<dbReference type="Proteomes" id="UP000308901">
    <property type="component" value="Unassembled WGS sequence"/>
</dbReference>
<feature type="transmembrane region" description="Helical" evidence="8">
    <location>
        <begin position="48"/>
        <end position="68"/>
    </location>
</feature>
<sequence>MTELFTEISTTWIIVFIITGFLAGYIDSIAGGGGMIQVPMLLFSGMSPVHVLATNKVAGVLGVLMATIKYALNKKISFKVVSIAIIPCLVASYLGSLLVMFLSDEVIKWAILIAIPIAMVFLFKKSKEIKNDENKLTKKNIILATAPIGFYDGLLGPGTGTYLTISMKKFLNLDFLISTASTKPLNFATNFGSVIAFLMAGKILWLAAIPMALANIAGSYVGSHYAIKGGEEFIKKVLIFVLVMMLVGNIIKIVVS</sequence>
<feature type="transmembrane region" description="Helical" evidence="8">
    <location>
        <begin position="194"/>
        <end position="216"/>
    </location>
</feature>
<feature type="transmembrane region" description="Helical" evidence="8">
    <location>
        <begin position="80"/>
        <end position="100"/>
    </location>
</feature>
<feature type="transmembrane region" description="Helical" evidence="8">
    <location>
        <begin position="143"/>
        <end position="165"/>
    </location>
</feature>
<keyword evidence="7 8" id="KW-0472">Membrane</keyword>
<dbReference type="PANTHER" id="PTHR30269:SF0">
    <property type="entry name" value="MEMBRANE TRANSPORTER PROTEIN YFCA-RELATED"/>
    <property type="match status" value="1"/>
</dbReference>
<keyword evidence="3" id="KW-0813">Transport</keyword>
<proteinExistence type="inferred from homology"/>
<evidence type="ECO:0000313" key="10">
    <source>
        <dbReference type="Proteomes" id="UP000308901"/>
    </source>
</evidence>
<evidence type="ECO:0000256" key="6">
    <source>
        <dbReference type="ARBA" id="ARBA00022989"/>
    </source>
</evidence>
<keyword evidence="4 8" id="KW-1003">Cell membrane</keyword>
<protein>
    <recommendedName>
        <fullName evidence="8">Probable membrane transporter protein</fullName>
    </recommendedName>
</protein>
<evidence type="ECO:0000256" key="2">
    <source>
        <dbReference type="ARBA" id="ARBA00009142"/>
    </source>
</evidence>
<dbReference type="AlphaFoldDB" id="A0A5R8Y3F7"/>